<dbReference type="SUPFAM" id="SSF53383">
    <property type="entry name" value="PLP-dependent transferases"/>
    <property type="match status" value="1"/>
</dbReference>
<keyword evidence="5" id="KW-0479">Metal-binding</keyword>
<dbReference type="OrthoDB" id="9808002at2"/>
<keyword evidence="8" id="KW-0411">Iron-sulfur</keyword>
<sequence>MIYLDNAATTSPALSVIEKMATVMQENFANPSSTHSYGRKANQELRQCRQSIAQLLQVEEDTILFTSGGTESNNLAIKGYALAHQNQGKHIITSQMEHHSVLHPLAYLEERFGFEVTYLAPQNQTITAQQVKEALREDTILVSIMHANNETGDFYPIEEIAQVLNHHQAAFHVDAVQTVGKIPVFPQILGVDFLSASAHKFHGPKGVGFLYCRHRHFDALLQGGEQEGKRRASTEHLAGIAAMTLALEQALANLTQDNQHIAQLKKQLLQQLNQLDIPYYLNQRNDALPHILNIGFPQSNNMLLITQLDLAGIAVSAGSACTAGNITPSHVLASYYGPDSPRLQEVIRISFSKSNSLEEISTVAKTLKEMVGT</sequence>
<dbReference type="Pfam" id="PF00266">
    <property type="entry name" value="Aminotran_5"/>
    <property type="match status" value="1"/>
</dbReference>
<protein>
    <recommendedName>
        <fullName evidence="3">cysteine desulfurase</fullName>
        <ecNumber evidence="3">2.8.1.7</ecNumber>
    </recommendedName>
</protein>
<dbReference type="InterPro" id="IPR020578">
    <property type="entry name" value="Aminotrans_V_PyrdxlP_BS"/>
</dbReference>
<keyword evidence="13" id="KW-1185">Reference proteome</keyword>
<dbReference type="GO" id="GO:0051536">
    <property type="term" value="F:iron-sulfur cluster binding"/>
    <property type="evidence" value="ECO:0007669"/>
    <property type="project" value="UniProtKB-KW"/>
</dbReference>
<dbReference type="RefSeq" id="WP_146565964.1">
    <property type="nucleotide sequence ID" value="NZ_VOHL01000001.1"/>
</dbReference>
<reference evidence="12 13" key="1">
    <citation type="submission" date="2019-08" db="EMBL/GenBank/DDBJ databases">
        <authorList>
            <person name="Lei W."/>
        </authorList>
    </citation>
    <scope>NUCLEOTIDE SEQUENCE [LARGE SCALE GENOMIC DNA]</scope>
    <source>
        <strain evidence="12 13">CCUG 66496</strain>
    </source>
</reference>
<dbReference type="GO" id="GO:0046872">
    <property type="term" value="F:metal ion binding"/>
    <property type="evidence" value="ECO:0007669"/>
    <property type="project" value="UniProtKB-KW"/>
</dbReference>
<dbReference type="InterPro" id="IPR015424">
    <property type="entry name" value="PyrdxlP-dep_Trfase"/>
</dbReference>
<comment type="caution">
    <text evidence="12">The sequence shown here is derived from an EMBL/GenBank/DDBJ whole genome shotgun (WGS) entry which is preliminary data.</text>
</comment>
<dbReference type="Gene3D" id="3.40.640.10">
    <property type="entry name" value="Type I PLP-dependent aspartate aminotransferase-like (Major domain)"/>
    <property type="match status" value="1"/>
</dbReference>
<dbReference type="PROSITE" id="PS00595">
    <property type="entry name" value="AA_TRANSFER_CLASS_5"/>
    <property type="match status" value="1"/>
</dbReference>
<keyword evidence="7" id="KW-0408">Iron</keyword>
<dbReference type="Proteomes" id="UP000317430">
    <property type="component" value="Unassembled WGS sequence"/>
</dbReference>
<proteinExistence type="inferred from homology"/>
<evidence type="ECO:0000256" key="2">
    <source>
        <dbReference type="ARBA" id="ARBA00006490"/>
    </source>
</evidence>
<evidence type="ECO:0000256" key="1">
    <source>
        <dbReference type="ARBA" id="ARBA00001933"/>
    </source>
</evidence>
<organism evidence="12 13">
    <name type="scientific">Streptococcus cuniculipharyngis</name>
    <dbReference type="NCBI Taxonomy" id="1562651"/>
    <lineage>
        <taxon>Bacteria</taxon>
        <taxon>Bacillati</taxon>
        <taxon>Bacillota</taxon>
        <taxon>Bacilli</taxon>
        <taxon>Lactobacillales</taxon>
        <taxon>Streptococcaceae</taxon>
        <taxon>Streptococcus</taxon>
    </lineage>
</organism>
<dbReference type="EMBL" id="VOHL01000001">
    <property type="protein sequence ID" value="TWS98922.1"/>
    <property type="molecule type" value="Genomic_DNA"/>
</dbReference>
<dbReference type="InterPro" id="IPR015421">
    <property type="entry name" value="PyrdxlP-dep_Trfase_major"/>
</dbReference>
<evidence type="ECO:0000256" key="4">
    <source>
        <dbReference type="ARBA" id="ARBA00022679"/>
    </source>
</evidence>
<accession>A0A5C5SF42</accession>
<name>A0A5C5SF42_9STRE</name>
<evidence type="ECO:0000256" key="6">
    <source>
        <dbReference type="ARBA" id="ARBA00022898"/>
    </source>
</evidence>
<dbReference type="EC" id="2.8.1.7" evidence="3"/>
<evidence type="ECO:0000313" key="13">
    <source>
        <dbReference type="Proteomes" id="UP000317430"/>
    </source>
</evidence>
<comment type="similarity">
    <text evidence="2">Belongs to the class-V pyridoxal-phosphate-dependent aminotransferase family. NifS/IscS subfamily.</text>
</comment>
<evidence type="ECO:0000256" key="8">
    <source>
        <dbReference type="ARBA" id="ARBA00023014"/>
    </source>
</evidence>
<dbReference type="PIRSF" id="PIRSF005572">
    <property type="entry name" value="NifS"/>
    <property type="match status" value="1"/>
</dbReference>
<gene>
    <name evidence="12" type="ORF">FRX57_01595</name>
</gene>
<evidence type="ECO:0000256" key="3">
    <source>
        <dbReference type="ARBA" id="ARBA00012239"/>
    </source>
</evidence>
<dbReference type="GO" id="GO:0031071">
    <property type="term" value="F:cysteine desulfurase activity"/>
    <property type="evidence" value="ECO:0007669"/>
    <property type="project" value="UniProtKB-EC"/>
</dbReference>
<feature type="domain" description="Aminotransferase class V" evidence="11">
    <location>
        <begin position="2"/>
        <end position="362"/>
    </location>
</feature>
<keyword evidence="6" id="KW-0663">Pyridoxal phosphate</keyword>
<dbReference type="Gene3D" id="1.10.260.50">
    <property type="match status" value="1"/>
</dbReference>
<comment type="cofactor">
    <cofactor evidence="1 10">
        <name>pyridoxal 5'-phosphate</name>
        <dbReference type="ChEBI" id="CHEBI:597326"/>
    </cofactor>
</comment>
<evidence type="ECO:0000313" key="12">
    <source>
        <dbReference type="EMBL" id="TWS98922.1"/>
    </source>
</evidence>
<comment type="catalytic activity">
    <reaction evidence="9">
        <text>(sulfur carrier)-H + L-cysteine = (sulfur carrier)-SH + L-alanine</text>
        <dbReference type="Rhea" id="RHEA:43892"/>
        <dbReference type="Rhea" id="RHEA-COMP:14737"/>
        <dbReference type="Rhea" id="RHEA-COMP:14739"/>
        <dbReference type="ChEBI" id="CHEBI:29917"/>
        <dbReference type="ChEBI" id="CHEBI:35235"/>
        <dbReference type="ChEBI" id="CHEBI:57972"/>
        <dbReference type="ChEBI" id="CHEBI:64428"/>
        <dbReference type="EC" id="2.8.1.7"/>
    </reaction>
</comment>
<evidence type="ECO:0000256" key="5">
    <source>
        <dbReference type="ARBA" id="ARBA00022723"/>
    </source>
</evidence>
<dbReference type="InterPro" id="IPR000192">
    <property type="entry name" value="Aminotrans_V_dom"/>
</dbReference>
<evidence type="ECO:0000259" key="11">
    <source>
        <dbReference type="Pfam" id="PF00266"/>
    </source>
</evidence>
<dbReference type="InterPro" id="IPR015422">
    <property type="entry name" value="PyrdxlP-dep_Trfase_small"/>
</dbReference>
<dbReference type="InterPro" id="IPR016454">
    <property type="entry name" value="Cysteine_dSase"/>
</dbReference>
<evidence type="ECO:0000256" key="10">
    <source>
        <dbReference type="RuleBase" id="RU004504"/>
    </source>
</evidence>
<evidence type="ECO:0000256" key="7">
    <source>
        <dbReference type="ARBA" id="ARBA00023004"/>
    </source>
</evidence>
<dbReference type="AlphaFoldDB" id="A0A5C5SF42"/>
<dbReference type="PANTHER" id="PTHR11601:SF34">
    <property type="entry name" value="CYSTEINE DESULFURASE"/>
    <property type="match status" value="1"/>
</dbReference>
<dbReference type="PANTHER" id="PTHR11601">
    <property type="entry name" value="CYSTEINE DESULFURYLASE FAMILY MEMBER"/>
    <property type="match status" value="1"/>
</dbReference>
<evidence type="ECO:0000256" key="9">
    <source>
        <dbReference type="ARBA" id="ARBA00050776"/>
    </source>
</evidence>
<dbReference type="Gene3D" id="3.90.1150.10">
    <property type="entry name" value="Aspartate Aminotransferase, domain 1"/>
    <property type="match status" value="1"/>
</dbReference>
<keyword evidence="4" id="KW-0808">Transferase</keyword>